<dbReference type="InterPro" id="IPR014729">
    <property type="entry name" value="Rossmann-like_a/b/a_fold"/>
</dbReference>
<evidence type="ECO:0000256" key="1">
    <source>
        <dbReference type="PIRSR" id="PIRSR006661-1"/>
    </source>
</evidence>
<proteinExistence type="predicted"/>
<keyword evidence="2" id="KW-0378">Hydrolase</keyword>
<dbReference type="AlphaFoldDB" id="A0AAN1XTT0"/>
<dbReference type="RefSeq" id="WP_317996512.1">
    <property type="nucleotide sequence ID" value="NZ_AP025523.1"/>
</dbReference>
<sequence>MIDLTTETLDLKEARLRAIFRELGSVLVAFSGGVDSALVLHVASQELGERAVGITARSESLAEREYAGAVGFAAAIDARHEVIETRELHDPSYAANPVDRCYFCKSELYEKLAAIARERGIPHIVDGYNRDDEGDWRPGRKAAREHDVRSPLYDAGLRKADVRALAQRLGLAVWDKPALACLSSRFPYGTPITLELLRQVDRAEQTIHDAGFRACRVRHHGEIARIEVPPADVAALADPAIRDGIVAGVRAAGYRYVTLDLGGYVSGGYNPSR</sequence>
<reference evidence="2 3" key="1">
    <citation type="journal article" date="2022" name="ISME Commun">
        <title>Vulcanimicrobium alpinus gen. nov. sp. nov., the first cultivated representative of the candidate phylum 'Eremiobacterota', is a metabolically versatile aerobic anoxygenic phototroph.</title>
        <authorList>
            <person name="Yabe S."/>
            <person name="Muto K."/>
            <person name="Abe K."/>
            <person name="Yokota A."/>
            <person name="Staudigel H."/>
            <person name="Tebo B.M."/>
        </authorList>
    </citation>
    <scope>NUCLEOTIDE SEQUENCE [LARGE SCALE GENOMIC DNA]</scope>
    <source>
        <strain evidence="2 3">WC8-2</strain>
    </source>
</reference>
<dbReference type="KEGG" id="vab:WPS_07520"/>
<dbReference type="InterPro" id="IPR052188">
    <property type="entry name" value="Ni-pincer_cofactor_biosynth"/>
</dbReference>
<dbReference type="GO" id="GO:0016783">
    <property type="term" value="F:sulfurtransferase activity"/>
    <property type="evidence" value="ECO:0007669"/>
    <property type="project" value="InterPro"/>
</dbReference>
<keyword evidence="3" id="KW-1185">Reference proteome</keyword>
<dbReference type="PANTHER" id="PTHR43169">
    <property type="entry name" value="EXSB FAMILY PROTEIN"/>
    <property type="match status" value="1"/>
</dbReference>
<name>A0AAN1XTT0_UNVUL</name>
<dbReference type="Gene3D" id="3.40.50.620">
    <property type="entry name" value="HUPs"/>
    <property type="match status" value="1"/>
</dbReference>
<dbReference type="EMBL" id="AP025523">
    <property type="protein sequence ID" value="BDE05476.1"/>
    <property type="molecule type" value="Genomic_DNA"/>
</dbReference>
<feature type="active site" description="Nucleophile and sulfur donor" evidence="1">
    <location>
        <position position="181"/>
    </location>
</feature>
<dbReference type="PANTHER" id="PTHR43169:SF2">
    <property type="entry name" value="NAD_GMP SYNTHASE DOMAIN-CONTAINING PROTEIN"/>
    <property type="match status" value="1"/>
</dbReference>
<dbReference type="GO" id="GO:0016787">
    <property type="term" value="F:hydrolase activity"/>
    <property type="evidence" value="ECO:0007669"/>
    <property type="project" value="UniProtKB-KW"/>
</dbReference>
<dbReference type="CDD" id="cd01990">
    <property type="entry name" value="LarE-like"/>
    <property type="match status" value="1"/>
</dbReference>
<dbReference type="InterPro" id="IPR005232">
    <property type="entry name" value="LarE"/>
</dbReference>
<dbReference type="SUPFAM" id="SSF52402">
    <property type="entry name" value="Adenine nucleotide alpha hydrolases-like"/>
    <property type="match status" value="1"/>
</dbReference>
<organism evidence="2 3">
    <name type="scientific">Vulcanimicrobium alpinum</name>
    <dbReference type="NCBI Taxonomy" id="3016050"/>
    <lineage>
        <taxon>Bacteria</taxon>
        <taxon>Bacillati</taxon>
        <taxon>Vulcanimicrobiota</taxon>
        <taxon>Vulcanimicrobiia</taxon>
        <taxon>Vulcanimicrobiales</taxon>
        <taxon>Vulcanimicrobiaceae</taxon>
        <taxon>Vulcanimicrobium</taxon>
    </lineage>
</organism>
<evidence type="ECO:0000313" key="3">
    <source>
        <dbReference type="Proteomes" id="UP001317532"/>
    </source>
</evidence>
<evidence type="ECO:0000313" key="2">
    <source>
        <dbReference type="EMBL" id="BDE05476.1"/>
    </source>
</evidence>
<gene>
    <name evidence="2" type="ORF">WPS_07520</name>
</gene>
<dbReference type="NCBIfam" id="TIGR00268">
    <property type="entry name" value="ATP-dependent sacrificial sulfur transferase LarE"/>
    <property type="match status" value="1"/>
</dbReference>
<protein>
    <submittedName>
        <fullName evidence="2">Adenine nucleotide alpha hydrolase</fullName>
    </submittedName>
</protein>
<accession>A0AAN1XTT0</accession>
<dbReference type="Proteomes" id="UP001317532">
    <property type="component" value="Chromosome"/>
</dbReference>
<dbReference type="PIRSF" id="PIRSF006661">
    <property type="entry name" value="PP-lp_UCP006661"/>
    <property type="match status" value="1"/>
</dbReference>